<keyword evidence="2" id="KW-0732">Signal</keyword>
<dbReference type="AlphaFoldDB" id="A0A2R2MKP5"/>
<feature type="domain" description="EGF-like" evidence="8">
    <location>
        <begin position="679"/>
        <end position="717"/>
    </location>
</feature>
<dbReference type="PROSITE" id="PS00010">
    <property type="entry name" value="ASX_HYDROXYL"/>
    <property type="match status" value="9"/>
</dbReference>
<dbReference type="InterPro" id="IPR011011">
    <property type="entry name" value="Znf_FYVE_PHD"/>
</dbReference>
<dbReference type="RefSeq" id="XP_023930780.1">
    <property type="nucleotide sequence ID" value="XM_024075012.1"/>
</dbReference>
<name>A0A2R2MKP5_LINAN</name>
<dbReference type="FunFam" id="2.10.25.10:FF:000038">
    <property type="entry name" value="Fibrillin 2"/>
    <property type="match status" value="3"/>
</dbReference>
<reference evidence="11" key="1">
    <citation type="submission" date="2025-08" db="UniProtKB">
        <authorList>
            <consortium name="RefSeq"/>
        </authorList>
    </citation>
    <scope>IDENTIFICATION</scope>
    <source>
        <tissue evidence="11">Gonads</tissue>
    </source>
</reference>
<evidence type="ECO:0000256" key="3">
    <source>
        <dbReference type="ARBA" id="ARBA00022737"/>
    </source>
</evidence>
<dbReference type="PROSITE" id="PS50923">
    <property type="entry name" value="SUSHI"/>
    <property type="match status" value="4"/>
</dbReference>
<dbReference type="SUPFAM" id="SSF57196">
    <property type="entry name" value="EGF/Laminin"/>
    <property type="match status" value="1"/>
</dbReference>
<evidence type="ECO:0000256" key="7">
    <source>
        <dbReference type="PROSITE-ProRule" id="PRU00302"/>
    </source>
</evidence>
<dbReference type="SMART" id="SM00179">
    <property type="entry name" value="EGF_CA"/>
    <property type="match status" value="9"/>
</dbReference>
<evidence type="ECO:0000256" key="6">
    <source>
        <dbReference type="PROSITE-ProRule" id="PRU00076"/>
    </source>
</evidence>
<dbReference type="KEGG" id="lak:106172985"/>
<dbReference type="SUPFAM" id="SSF57903">
    <property type="entry name" value="FYVE/PHD zinc finger"/>
    <property type="match status" value="1"/>
</dbReference>
<dbReference type="PROSITE" id="PS50026">
    <property type="entry name" value="EGF_3"/>
    <property type="match status" value="7"/>
</dbReference>
<keyword evidence="4 7" id="KW-1015">Disulfide bond</keyword>
<feature type="domain" description="EGF-like" evidence="8">
    <location>
        <begin position="285"/>
        <end position="328"/>
    </location>
</feature>
<keyword evidence="10" id="KW-1185">Reference proteome</keyword>
<dbReference type="GeneID" id="106172985"/>
<organism evidence="10 11">
    <name type="scientific">Lingula anatina</name>
    <name type="common">Brachiopod</name>
    <name type="synonym">Lingula unguis</name>
    <dbReference type="NCBI Taxonomy" id="7574"/>
    <lineage>
        <taxon>Eukaryota</taxon>
        <taxon>Metazoa</taxon>
        <taxon>Spiralia</taxon>
        <taxon>Lophotrochozoa</taxon>
        <taxon>Brachiopoda</taxon>
        <taxon>Linguliformea</taxon>
        <taxon>Lingulata</taxon>
        <taxon>Lingulida</taxon>
        <taxon>Linguloidea</taxon>
        <taxon>Lingulidae</taxon>
        <taxon>Lingula</taxon>
    </lineage>
</organism>
<feature type="domain" description="EGF-like" evidence="8">
    <location>
        <begin position="637"/>
        <end position="678"/>
    </location>
</feature>
<feature type="domain" description="EGF-like" evidence="8">
    <location>
        <begin position="141"/>
        <end position="180"/>
    </location>
</feature>
<feature type="disulfide bond" evidence="7">
    <location>
        <begin position="452"/>
        <end position="479"/>
    </location>
</feature>
<gene>
    <name evidence="11" type="primary">LOC106172985</name>
</gene>
<feature type="domain" description="EGF-like" evidence="8">
    <location>
        <begin position="238"/>
        <end position="277"/>
    </location>
</feature>
<evidence type="ECO:0000313" key="10">
    <source>
        <dbReference type="Proteomes" id="UP000085678"/>
    </source>
</evidence>
<dbReference type="Gene3D" id="2.10.50.10">
    <property type="entry name" value="Tumor Necrosis Factor Receptor, subunit A, domain 2"/>
    <property type="match status" value="1"/>
</dbReference>
<dbReference type="FunFam" id="2.10.25.10:FF:000003">
    <property type="entry name" value="fibrillin-1 isoform X1"/>
    <property type="match status" value="1"/>
</dbReference>
<protein>
    <submittedName>
        <fullName evidence="11">Fibrillin-1-like</fullName>
    </submittedName>
</protein>
<keyword evidence="3" id="KW-0677">Repeat</keyword>
<keyword evidence="7" id="KW-0768">Sushi</keyword>
<evidence type="ECO:0000256" key="1">
    <source>
        <dbReference type="ARBA" id="ARBA00022536"/>
    </source>
</evidence>
<dbReference type="InterPro" id="IPR001881">
    <property type="entry name" value="EGF-like_Ca-bd_dom"/>
</dbReference>
<dbReference type="InterPro" id="IPR000742">
    <property type="entry name" value="EGF"/>
</dbReference>
<dbReference type="InterPro" id="IPR000436">
    <property type="entry name" value="Sushi_SCR_CCP_dom"/>
</dbReference>
<dbReference type="PROSITE" id="PS01186">
    <property type="entry name" value="EGF_2"/>
    <property type="match status" value="6"/>
</dbReference>
<evidence type="ECO:0000256" key="5">
    <source>
        <dbReference type="ARBA" id="ARBA00023180"/>
    </source>
</evidence>
<dbReference type="PROSITE" id="PS01187">
    <property type="entry name" value="EGF_CA"/>
    <property type="match status" value="4"/>
</dbReference>
<dbReference type="PANTHER" id="PTHR24034:SF209">
    <property type="entry name" value="EGF-LIKE DOMAIN-CONTAINING PROTEIN"/>
    <property type="match status" value="1"/>
</dbReference>
<dbReference type="FunFam" id="2.10.25.10:FF:000005">
    <property type="entry name" value="Fibrillin 2"/>
    <property type="match status" value="2"/>
</dbReference>
<keyword evidence="5" id="KW-0325">Glycoprotein</keyword>
<dbReference type="SMART" id="SM00181">
    <property type="entry name" value="EGF"/>
    <property type="match status" value="9"/>
</dbReference>
<dbReference type="InterPro" id="IPR009030">
    <property type="entry name" value="Growth_fac_rcpt_cys_sf"/>
</dbReference>
<dbReference type="InterPro" id="IPR018097">
    <property type="entry name" value="EGF_Ca-bd_CS"/>
</dbReference>
<feature type="domain" description="Sushi" evidence="9">
    <location>
        <begin position="84"/>
        <end position="141"/>
    </location>
</feature>
<evidence type="ECO:0000256" key="4">
    <source>
        <dbReference type="ARBA" id="ARBA00023157"/>
    </source>
</evidence>
<feature type="domain" description="Sushi" evidence="9">
    <location>
        <begin position="482"/>
        <end position="540"/>
    </location>
</feature>
<dbReference type="SMART" id="SM00032">
    <property type="entry name" value="CCP"/>
    <property type="match status" value="4"/>
</dbReference>
<evidence type="ECO:0000313" key="11">
    <source>
        <dbReference type="RefSeq" id="XP_023930780.1"/>
    </source>
</evidence>
<dbReference type="Gene3D" id="2.10.25.10">
    <property type="entry name" value="Laminin"/>
    <property type="match status" value="10"/>
</dbReference>
<feature type="domain" description="Sushi" evidence="9">
    <location>
        <begin position="26"/>
        <end position="83"/>
    </location>
</feature>
<evidence type="ECO:0000259" key="8">
    <source>
        <dbReference type="PROSITE" id="PS50026"/>
    </source>
</evidence>
<dbReference type="Pfam" id="PF00084">
    <property type="entry name" value="Sushi"/>
    <property type="match status" value="4"/>
</dbReference>
<proteinExistence type="predicted"/>
<dbReference type="CDD" id="cd00033">
    <property type="entry name" value="CCP"/>
    <property type="match status" value="4"/>
</dbReference>
<evidence type="ECO:0000256" key="2">
    <source>
        <dbReference type="ARBA" id="ARBA00022729"/>
    </source>
</evidence>
<feature type="domain" description="EGF-like" evidence="8">
    <location>
        <begin position="718"/>
        <end position="757"/>
    </location>
</feature>
<dbReference type="InterPro" id="IPR013083">
    <property type="entry name" value="Znf_RING/FYVE/PHD"/>
</dbReference>
<dbReference type="Proteomes" id="UP000085678">
    <property type="component" value="Unplaced"/>
</dbReference>
<feature type="disulfide bond" evidence="7">
    <location>
        <begin position="112"/>
        <end position="139"/>
    </location>
</feature>
<feature type="domain" description="EGF-like" evidence="8">
    <location>
        <begin position="184"/>
        <end position="227"/>
    </location>
</feature>
<dbReference type="Gene3D" id="3.30.40.10">
    <property type="entry name" value="Zinc/RING finger domain, C3HC4 (zinc finger)"/>
    <property type="match status" value="1"/>
</dbReference>
<dbReference type="Gene3D" id="2.10.70.10">
    <property type="entry name" value="Complement Module, domain 1"/>
    <property type="match status" value="4"/>
</dbReference>
<dbReference type="STRING" id="7574.A0A2R2MKP5"/>
<feature type="disulfide bond" evidence="7">
    <location>
        <begin position="54"/>
        <end position="81"/>
    </location>
</feature>
<dbReference type="InParanoid" id="A0A2R2MKP5"/>
<dbReference type="SUPFAM" id="SSF57535">
    <property type="entry name" value="Complement control module/SCR domain"/>
    <property type="match status" value="4"/>
</dbReference>
<accession>A0A2R2MKP5</accession>
<dbReference type="SMART" id="SM01411">
    <property type="entry name" value="Ephrin_rec_like"/>
    <property type="match status" value="1"/>
</dbReference>
<dbReference type="PANTHER" id="PTHR24034">
    <property type="entry name" value="EGF-LIKE DOMAIN-CONTAINING PROTEIN"/>
    <property type="match status" value="1"/>
</dbReference>
<sequence>MMSQTVVCSCHTGYRLLMDGRSCVAIRCTDPGTPQHGQRSVNGLEVGGEIQFECLAGYRLTGNNVVRCTADGTWNSENPTCEAIRCTDPGTPQHGRRSVSGLEVDGEVQFECMAGYRLTGNNVVRCTTDGTWSSENPTCEDINECTSGTARCNPETSTCVNTVGSYNCVCMPGYEQDGVGGCRDIDECQRGLDRCDPLTQDCVNTPGSYQCRCKDGYKLTADKESCEKLEDKIVVRQDINECDGNDHGCDMENGGCQDTLTSYYCYCNSGYERSDTNLGTTVCVDIDECQTRTDSCDRLYGSCRNTPGSYTCSCNTGFELAANNRNCRDINECERGLDTCDPLVESCENTMGSYRCVCMEGYQKNNNGVCEDIDECRENIAKCELLKQDCENTRGSYRCVCRQGQKLSKDGKFCEDEALQCPQPRILNGAYFYVAGANKDVYTAGDRVSYTCDDGYEITGASLSTCLETGEWDPVVPKCLGVLCPEPEIVEFSTRRDSGTIFRYQDTASLQCFAGYVMDGPERITCRANGAWTTYPTCSACPKDSYADNNQCKRCPANSHTISDASSSITSCICDRGYTGPPGGPCQEVILVHQEDLAKVGVRCIANSHTMSDASSSITSCICDRGYTGPPGEPCQDENECSAVASVCGRQQCRNTVGSYNCYCDPGYSMDNDRQTCQDLDECQLGTHTCDQICNNTPGGYTCSCQDGYSLVNNKCEDINECDQSGTCDPRATCQNLLGSYKCTCMKGFVASGSACVGKYTCMKGFVASGSACVGKCTCMKGFVASGSVCVETIPQHLRLYKKNHPKIGIQQIVGKLRPQREKEKETNWQLSYLCKAYRKNNPKVTVLVVEEAISEALKYYPKMQGGPKYKIRLKKRIIGFLMLRARPSPILKVKARAGQEDSARADQNPVQTEDQERIQEIRPKKRIIRPLMVRTDEVYDRNQDWIECEDCLQWFHVKCEGIQSSALENLQHTLAVLQLLLGWYSIEL</sequence>
<dbReference type="Pfam" id="PF07645">
    <property type="entry name" value="EGF_CA"/>
    <property type="match status" value="9"/>
</dbReference>
<comment type="caution">
    <text evidence="6">Lacks conserved residue(s) required for the propagation of feature annotation.</text>
</comment>
<keyword evidence="1 6" id="KW-0245">EGF-like domain</keyword>
<dbReference type="InterPro" id="IPR050751">
    <property type="entry name" value="ECM_structural_protein"/>
</dbReference>
<dbReference type="SUPFAM" id="SSF57184">
    <property type="entry name" value="Growth factor receptor domain"/>
    <property type="match status" value="4"/>
</dbReference>
<dbReference type="InterPro" id="IPR049883">
    <property type="entry name" value="NOTCH1_EGF-like"/>
</dbReference>
<feature type="domain" description="Sushi" evidence="9">
    <location>
        <begin position="419"/>
        <end position="481"/>
    </location>
</feature>
<dbReference type="InterPro" id="IPR000152">
    <property type="entry name" value="EGF-type_Asp/Asn_hydroxyl_site"/>
</dbReference>
<evidence type="ECO:0000259" key="9">
    <source>
        <dbReference type="PROSITE" id="PS50923"/>
    </source>
</evidence>
<dbReference type="OrthoDB" id="10022113at2759"/>
<dbReference type="InterPro" id="IPR035976">
    <property type="entry name" value="Sushi/SCR/CCP_sf"/>
</dbReference>
<dbReference type="CDD" id="cd00054">
    <property type="entry name" value="EGF_CA"/>
    <property type="match status" value="5"/>
</dbReference>
<dbReference type="GO" id="GO:0005509">
    <property type="term" value="F:calcium ion binding"/>
    <property type="evidence" value="ECO:0007669"/>
    <property type="project" value="InterPro"/>
</dbReference>